<dbReference type="InterPro" id="IPR036322">
    <property type="entry name" value="WD40_repeat_dom_sf"/>
</dbReference>
<gene>
    <name evidence="2" type="ORF">TCIL3000_0_50600</name>
</gene>
<name>F9WB18_TRYCI</name>
<feature type="compositionally biased region" description="Low complexity" evidence="1">
    <location>
        <begin position="934"/>
        <end position="950"/>
    </location>
</feature>
<feature type="region of interest" description="Disordered" evidence="1">
    <location>
        <begin position="1059"/>
        <end position="1089"/>
    </location>
</feature>
<dbReference type="VEuPathDB" id="TriTrypDB:TcIL3000_0_50600"/>
<feature type="region of interest" description="Disordered" evidence="1">
    <location>
        <begin position="1"/>
        <end position="40"/>
    </location>
</feature>
<sequence length="1429" mass="153679">MKPIASPTFHDVPQAPITVTKRPNCPSLSSSPSTATPKMNNMKTHSAADFVRGRVTLSEGLTCVDFHPGHNLLAVGCTKAVHILEVRLLTHGSCYSTPTAGGSGCRGGQSDTHLTPQSTGHMGLRQCGMFSNISKVEAAVWYPQPNEDVLAFVQRSRNITILFDALTIKAGKRMAKQWIHNAVGRCLVSPIEAGGGLLSTAVMNVSNMSCTPVSGSAPIDLMHSAPFARRDKVGRSMVEVIIPTGHIHVERIVWDPHNAYTLALTSDATHFELWRIPVRDNCVQPPCLILRPPAHDERSTTRDISFSLTNPHLIVVAVEMANTGKVVVYDRRCIEVSRCVATVGPCFVVSFHPTYSDLLAVCYRKTKTKTNSRVQFFQLVGSSVSVGTPQSSAGVSDNNYGSCELFLGGVNAATPIAEQNLISPIDTVDPLNRLRWRPAVVPVASEAATVDSHDAIVDKISSQLWFATTSLSGQEVSVWDGSNVYCPIFSIKSVCEGRSATRRERTLREPTDCVWVNAVTLVTVFKDGEVGLTSLLDEPTESKETLFRCGTDSALEKASTCGSCALMAGFSGMFSLAAILPTSAVLPDFFGHCLLVRNTSSALREHYTNIIQSDKTKVLDQLLVENSGEDDGVTAASVTTLSTPAWSSIAASPVPAAGTAAPVRVARESVRATPTGLTPAEVGRPHSPKVPLRQSQARASQSSSVVAVSCVAGSTAVSSAPLTSKCPELLFPLLMSFTSHSHVAGIPSEQPPLTEGTTLKNGESMGAWHTQERQHEDPNKIPPHSSISFSVRRGNISSSDSGCDASHEAGTAENTRVGYRQLSGTARSGTRKGQFSLLVPPTFGVVPGEASEKLLPMALQPHHAGTVSPFSLMGSGSDSSTFVQSNTLPATCSHVNSDWGSSPLTDIQSARRAVQGLVDPSINSRSTGAPPAPVEATPPTTLPTSSSARLPPLGNKSFVNPIIERLNISASVPGTAYVEHSYECGAFVRYAMDWDVGYDVACQMRSRRSAAATSEEYADIDGEDEEMELANARRADKCFTKIMAHNAKVCFAHASRTSGQTDAQCGKEPAPGGRGIEGDSDRTRLDTTTNSPFDIRGRLWASAREMWRNRDTLNTASHVATLLDYGSQVGDVQFCAVLYLLFCLWWKQRHRNLRRHPCPLLLSYDTAAMEEHCATTRAGAPQISGCTPQRWRLRALQWVEQYVSRLYVMRLYVPINELQLVVPEVLGDSNPVLPRTEEIAQKLFTCVYCGSCRKRELVPHHTTRKRQVSQGCSSVEQLPQGKRSEHSSDMCMSTCSSSEDSESLSSCCLSFCSPCVLGGDGVNTCGTNSGAAAVCDWSGANEVLHNNNNNGGSGIVTTETCGAVTSRNAVCRSCGSQSLMTCVICEEVVEGMFMWLRCCGHGGHVQHIQEWLSVANECPACGVPVTMKE</sequence>
<keyword evidence="3" id="KW-1185">Reference proteome</keyword>
<accession>F9WB18</accession>
<dbReference type="PANTHER" id="PTHR16453:SF13">
    <property type="entry name" value="WD REPEAT PROTEIN MIO ZINC-RIBBON LIKE DOMAIN-CONTAINING PROTEIN"/>
    <property type="match status" value="1"/>
</dbReference>
<dbReference type="SUPFAM" id="SSF50978">
    <property type="entry name" value="WD40 repeat-like"/>
    <property type="match status" value="1"/>
</dbReference>
<proteinExistence type="predicted"/>
<reference evidence="2 3" key="2">
    <citation type="journal article" date="2012" name="Proc. Natl. Acad. Sci. U.S.A.">
        <title>Antigenic diversity is generated by distinct evolutionary mechanisms in African trypanosome species.</title>
        <authorList>
            <person name="Jackson A.P."/>
            <person name="Berry A."/>
            <person name="Aslett M."/>
            <person name="Allison H.C."/>
            <person name="Burton P."/>
            <person name="Vavrova-Anderson J."/>
            <person name="Brown R."/>
            <person name="Browne H."/>
            <person name="Corton N."/>
            <person name="Hauser H."/>
            <person name="Gamble J."/>
            <person name="Gilderthorp R."/>
            <person name="Marcello L."/>
            <person name="McQuillan J."/>
            <person name="Otto T.D."/>
            <person name="Quail M.A."/>
            <person name="Sanders M.J."/>
            <person name="van Tonder A."/>
            <person name="Ginger M.L."/>
            <person name="Field M.C."/>
            <person name="Barry J.D."/>
            <person name="Hertz-Fowler C."/>
            <person name="Berriman M."/>
        </authorList>
    </citation>
    <scope>NUCLEOTIDE SEQUENCE [LARGE SCALE GENOMIC DNA]</scope>
    <source>
        <strain evidence="2 3">IL3000</strain>
    </source>
</reference>
<dbReference type="InterPro" id="IPR037593">
    <property type="entry name" value="MIOS/Sea4"/>
</dbReference>
<evidence type="ECO:0000313" key="3">
    <source>
        <dbReference type="Proteomes" id="UP000000702"/>
    </source>
</evidence>
<dbReference type="CDD" id="cd16693">
    <property type="entry name" value="mRING-H2-C3H3C2_WDR24"/>
    <property type="match status" value="1"/>
</dbReference>
<comment type="caution">
    <text evidence="2">The sequence shown here is derived from an EMBL/GenBank/DDBJ whole genome shotgun (WGS) entry which is preliminary data.</text>
</comment>
<dbReference type="EMBL" id="CAEQ01001519">
    <property type="protein sequence ID" value="CCD14447.1"/>
    <property type="molecule type" value="Genomic_DNA"/>
</dbReference>
<dbReference type="GO" id="GO:0005737">
    <property type="term" value="C:cytoplasm"/>
    <property type="evidence" value="ECO:0007669"/>
    <property type="project" value="TreeGrafter"/>
</dbReference>
<dbReference type="OMA" id="IAWDPHN"/>
<evidence type="ECO:0000313" key="2">
    <source>
        <dbReference type="EMBL" id="CCD14447.1"/>
    </source>
</evidence>
<dbReference type="Gene3D" id="3.30.40.10">
    <property type="entry name" value="Zinc/RING finger domain, C3HC4 (zinc finger)"/>
    <property type="match status" value="1"/>
</dbReference>
<feature type="compositionally biased region" description="Basic and acidic residues" evidence="1">
    <location>
        <begin position="1076"/>
        <end position="1085"/>
    </location>
</feature>
<feature type="region of interest" description="Disordered" evidence="1">
    <location>
        <begin position="920"/>
        <end position="950"/>
    </location>
</feature>
<organism evidence="2 3">
    <name type="scientific">Trypanosoma congolense (strain IL3000)</name>
    <dbReference type="NCBI Taxonomy" id="1068625"/>
    <lineage>
        <taxon>Eukaryota</taxon>
        <taxon>Discoba</taxon>
        <taxon>Euglenozoa</taxon>
        <taxon>Kinetoplastea</taxon>
        <taxon>Metakinetoplastina</taxon>
        <taxon>Trypanosomatida</taxon>
        <taxon>Trypanosomatidae</taxon>
        <taxon>Trypanosoma</taxon>
        <taxon>Nannomonas</taxon>
    </lineage>
</organism>
<evidence type="ECO:0000256" key="1">
    <source>
        <dbReference type="SAM" id="MobiDB-lite"/>
    </source>
</evidence>
<protein>
    <submittedName>
        <fullName evidence="2">WGS project CAEQ00000000 data, annotated contig 2050</fullName>
    </submittedName>
</protein>
<dbReference type="SUPFAM" id="SSF57850">
    <property type="entry name" value="RING/U-box"/>
    <property type="match status" value="1"/>
</dbReference>
<dbReference type="PANTHER" id="PTHR16453">
    <property type="entry name" value="WD40 DOMAIN-CONTAINING PROTEIN MIO FAMILY MEMBER"/>
    <property type="match status" value="1"/>
</dbReference>
<reference evidence="3" key="1">
    <citation type="submission" date="2011-07" db="EMBL/GenBank/DDBJ databases">
        <title>Divergent evolution of antigenic variation in African trypanosomes.</title>
        <authorList>
            <person name="Jackson A.P."/>
            <person name="Berry A."/>
            <person name="Allison H.C."/>
            <person name="Burton P."/>
            <person name="Anderson J."/>
            <person name="Aslett M."/>
            <person name="Brown R."/>
            <person name="Corton N."/>
            <person name="Harris D."/>
            <person name="Hauser H."/>
            <person name="Gamble J."/>
            <person name="Gilderthorp R."/>
            <person name="McQuillan J."/>
            <person name="Quail M.A."/>
            <person name="Sanders M."/>
            <person name="Van Tonder A."/>
            <person name="Ginger M.L."/>
            <person name="Donelson J.E."/>
            <person name="Field M.C."/>
            <person name="Barry J.D."/>
            <person name="Berriman M."/>
            <person name="Hertz-Fowler C."/>
        </authorList>
    </citation>
    <scope>NUCLEOTIDE SEQUENCE [LARGE SCALE GENOMIC DNA]</scope>
    <source>
        <strain evidence="3">IL3000</strain>
    </source>
</reference>
<dbReference type="Proteomes" id="UP000000702">
    <property type="component" value="Unassembled WGS sequence"/>
</dbReference>
<dbReference type="InterPro" id="IPR013083">
    <property type="entry name" value="Znf_RING/FYVE/PHD"/>
</dbReference>